<keyword evidence="3" id="KW-0812">Transmembrane</keyword>
<feature type="transmembrane region" description="Helical" evidence="3">
    <location>
        <begin position="6"/>
        <end position="28"/>
    </location>
</feature>
<dbReference type="SMART" id="SM00240">
    <property type="entry name" value="FHA"/>
    <property type="match status" value="1"/>
</dbReference>
<proteinExistence type="predicted"/>
<evidence type="ECO:0000313" key="6">
    <source>
        <dbReference type="Proteomes" id="UP000469215"/>
    </source>
</evidence>
<feature type="compositionally biased region" description="Low complexity" evidence="2">
    <location>
        <begin position="47"/>
        <end position="57"/>
    </location>
</feature>
<evidence type="ECO:0000256" key="2">
    <source>
        <dbReference type="SAM" id="MobiDB-lite"/>
    </source>
</evidence>
<feature type="region of interest" description="Disordered" evidence="2">
    <location>
        <begin position="35"/>
        <end position="61"/>
    </location>
</feature>
<evidence type="ECO:0000313" key="5">
    <source>
        <dbReference type="EMBL" id="MYM20561.1"/>
    </source>
</evidence>
<evidence type="ECO:0000256" key="3">
    <source>
        <dbReference type="SAM" id="Phobius"/>
    </source>
</evidence>
<dbReference type="PROSITE" id="PS50006">
    <property type="entry name" value="FHA_DOMAIN"/>
    <property type="match status" value="1"/>
</dbReference>
<name>A0A6N9H9Q2_9MICO</name>
<dbReference type="Pfam" id="PF00498">
    <property type="entry name" value="FHA"/>
    <property type="match status" value="1"/>
</dbReference>
<feature type="compositionally biased region" description="Basic residues" evidence="2">
    <location>
        <begin position="35"/>
        <end position="46"/>
    </location>
</feature>
<evidence type="ECO:0000259" key="4">
    <source>
        <dbReference type="PROSITE" id="PS50006"/>
    </source>
</evidence>
<dbReference type="AlphaFoldDB" id="A0A6N9H9Q2"/>
<dbReference type="PANTHER" id="PTHR23308">
    <property type="entry name" value="NUCLEAR INHIBITOR OF PROTEIN PHOSPHATASE-1"/>
    <property type="match status" value="1"/>
</dbReference>
<reference evidence="5 6" key="1">
    <citation type="submission" date="2020-01" db="EMBL/GenBank/DDBJ databases">
        <authorList>
            <person name="Deng T."/>
        </authorList>
    </citation>
    <scope>NUCLEOTIDE SEQUENCE [LARGE SCALE GENOMIC DNA]</scope>
    <source>
        <strain evidence="5 6">5221</strain>
    </source>
</reference>
<keyword evidence="1" id="KW-0597">Phosphoprotein</keyword>
<dbReference type="RefSeq" id="WP_160953976.1">
    <property type="nucleotide sequence ID" value="NZ_WWEQ01000060.1"/>
</dbReference>
<feature type="domain" description="FHA" evidence="4">
    <location>
        <begin position="119"/>
        <end position="168"/>
    </location>
</feature>
<evidence type="ECO:0000256" key="1">
    <source>
        <dbReference type="ARBA" id="ARBA00022553"/>
    </source>
</evidence>
<dbReference type="InterPro" id="IPR050923">
    <property type="entry name" value="Cell_Proc_Reg/RNA_Proc"/>
</dbReference>
<dbReference type="SUPFAM" id="SSF49879">
    <property type="entry name" value="SMAD/FHA domain"/>
    <property type="match status" value="1"/>
</dbReference>
<organism evidence="5 6">
    <name type="scientific">Brevibacterium rongguiense</name>
    <dbReference type="NCBI Taxonomy" id="2695267"/>
    <lineage>
        <taxon>Bacteria</taxon>
        <taxon>Bacillati</taxon>
        <taxon>Actinomycetota</taxon>
        <taxon>Actinomycetes</taxon>
        <taxon>Micrococcales</taxon>
        <taxon>Brevibacteriaceae</taxon>
        <taxon>Brevibacterium</taxon>
    </lineage>
</organism>
<comment type="caution">
    <text evidence="5">The sequence shown here is derived from an EMBL/GenBank/DDBJ whole genome shotgun (WGS) entry which is preliminary data.</text>
</comment>
<accession>A0A6N9H9Q2</accession>
<sequence length="191" mass="19839">MNELTAMVLRLAFFALLWIFIFSIAGVLRTDMFGQRRKSKRQRARAMRAAQRSRGGMNASANDYPAPAMAGAAAAGAGASAPPAGSGAGYAPAPQRPHELVVVSGPRTGEVVALGTGAVTIGRAEDNVLVIDDDFASGHHARIFPQGGIWYVEDAGSTNGTFLGDERVRGAVPLAVGAPVTVGHSIVELRS</sequence>
<dbReference type="Gene3D" id="2.60.200.20">
    <property type="match status" value="1"/>
</dbReference>
<dbReference type="InterPro" id="IPR008984">
    <property type="entry name" value="SMAD_FHA_dom_sf"/>
</dbReference>
<dbReference type="EMBL" id="WWEQ01000060">
    <property type="protein sequence ID" value="MYM20561.1"/>
    <property type="molecule type" value="Genomic_DNA"/>
</dbReference>
<dbReference type="Proteomes" id="UP000469215">
    <property type="component" value="Unassembled WGS sequence"/>
</dbReference>
<keyword evidence="3" id="KW-1133">Transmembrane helix</keyword>
<dbReference type="InterPro" id="IPR000253">
    <property type="entry name" value="FHA_dom"/>
</dbReference>
<protein>
    <submittedName>
        <fullName evidence="5">FHA domain-containing protein</fullName>
    </submittedName>
</protein>
<keyword evidence="6" id="KW-1185">Reference proteome</keyword>
<keyword evidence="3" id="KW-0472">Membrane</keyword>
<gene>
    <name evidence="5" type="ORF">GSY69_11460</name>
</gene>